<comment type="caution">
    <text evidence="1">The sequence shown here is derived from an EMBL/GenBank/DDBJ whole genome shotgun (WGS) entry which is preliminary data.</text>
</comment>
<keyword evidence="2" id="KW-1185">Reference proteome</keyword>
<gene>
    <name evidence="1" type="ORF">RHMOL_Rhmol11G0078300</name>
</gene>
<sequence length="256" mass="29422">MYVTVIGGFIDLRAELLVATRFRFFVNGVLNSSQMNNFEHSRMLLMFFIFGVVTLLLQKTRTLPPIMAVSEALLVENFLGNSMLTWMAKIDTVTSILYVHHKFKQKGFNLPKQTPKFVLKFMGLKGLTLYHLKSHLQSSSSILAFTICFSFKLLLCPGGSYLGYQEHSSESLCLFGVAISYLELRVIHSLRNFGFDSKSILTFVVFYIDREMTIAEALTCRIEVKKSYKSSLRYIFGYFRKITKEKLHEQLELALL</sequence>
<evidence type="ECO:0000313" key="2">
    <source>
        <dbReference type="Proteomes" id="UP001062846"/>
    </source>
</evidence>
<proteinExistence type="predicted"/>
<name>A0ACC0LQP8_RHOML</name>
<evidence type="ECO:0000313" key="1">
    <source>
        <dbReference type="EMBL" id="KAI8530679.1"/>
    </source>
</evidence>
<dbReference type="EMBL" id="CM046398">
    <property type="protein sequence ID" value="KAI8530679.1"/>
    <property type="molecule type" value="Genomic_DNA"/>
</dbReference>
<reference evidence="1" key="1">
    <citation type="submission" date="2022-02" db="EMBL/GenBank/DDBJ databases">
        <title>Plant Genome Project.</title>
        <authorList>
            <person name="Zhang R.-G."/>
        </authorList>
    </citation>
    <scope>NUCLEOTIDE SEQUENCE</scope>
    <source>
        <strain evidence="1">AT1</strain>
    </source>
</reference>
<organism evidence="1 2">
    <name type="scientific">Rhododendron molle</name>
    <name type="common">Chinese azalea</name>
    <name type="synonym">Azalea mollis</name>
    <dbReference type="NCBI Taxonomy" id="49168"/>
    <lineage>
        <taxon>Eukaryota</taxon>
        <taxon>Viridiplantae</taxon>
        <taxon>Streptophyta</taxon>
        <taxon>Embryophyta</taxon>
        <taxon>Tracheophyta</taxon>
        <taxon>Spermatophyta</taxon>
        <taxon>Magnoliopsida</taxon>
        <taxon>eudicotyledons</taxon>
        <taxon>Gunneridae</taxon>
        <taxon>Pentapetalae</taxon>
        <taxon>asterids</taxon>
        <taxon>Ericales</taxon>
        <taxon>Ericaceae</taxon>
        <taxon>Ericoideae</taxon>
        <taxon>Rhodoreae</taxon>
        <taxon>Rhododendron</taxon>
    </lineage>
</organism>
<accession>A0ACC0LQP8</accession>
<dbReference type="Proteomes" id="UP001062846">
    <property type="component" value="Chromosome 11"/>
</dbReference>
<protein>
    <submittedName>
        <fullName evidence="1">Uncharacterized protein</fullName>
    </submittedName>
</protein>